<dbReference type="EMBL" id="JALJRB010000001">
    <property type="protein sequence ID" value="MCJ8498966.1"/>
    <property type="molecule type" value="Genomic_DNA"/>
</dbReference>
<name>A0AA41QZU1_9BACT</name>
<dbReference type="GO" id="GO:0015740">
    <property type="term" value="P:C4-dicarboxylate transport"/>
    <property type="evidence" value="ECO:0007669"/>
    <property type="project" value="TreeGrafter"/>
</dbReference>
<dbReference type="PANTHER" id="PTHR35011:SF10">
    <property type="entry name" value="TRAP TRANSPORTER SMALL PERMEASE PROTEIN"/>
    <property type="match status" value="1"/>
</dbReference>
<feature type="transmembrane region" description="Helical" evidence="9">
    <location>
        <begin position="45"/>
        <end position="66"/>
    </location>
</feature>
<dbReference type="Proteomes" id="UP001165427">
    <property type="component" value="Unassembled WGS sequence"/>
</dbReference>
<comment type="subcellular location">
    <subcellularLocation>
        <location evidence="1">Cell inner membrane</location>
        <topology evidence="1">Multi-pass membrane protein</topology>
    </subcellularLocation>
</comment>
<keyword evidence="2" id="KW-0813">Transport</keyword>
<evidence type="ECO:0000256" key="5">
    <source>
        <dbReference type="ARBA" id="ARBA00022692"/>
    </source>
</evidence>
<dbReference type="RefSeq" id="WP_246901965.1">
    <property type="nucleotide sequence ID" value="NZ_JALJRB010000001.1"/>
</dbReference>
<evidence type="ECO:0000256" key="1">
    <source>
        <dbReference type="ARBA" id="ARBA00004429"/>
    </source>
</evidence>
<protein>
    <submittedName>
        <fullName evidence="11">TRAP transporter small permease</fullName>
    </submittedName>
</protein>
<evidence type="ECO:0000256" key="9">
    <source>
        <dbReference type="SAM" id="Phobius"/>
    </source>
</evidence>
<evidence type="ECO:0000313" key="11">
    <source>
        <dbReference type="EMBL" id="MCJ8498966.1"/>
    </source>
</evidence>
<keyword evidence="4" id="KW-0997">Cell inner membrane</keyword>
<dbReference type="PANTHER" id="PTHR35011">
    <property type="entry name" value="2,3-DIKETO-L-GULONATE TRAP TRANSPORTER SMALL PERMEASE PROTEIN YIAM"/>
    <property type="match status" value="1"/>
</dbReference>
<evidence type="ECO:0000313" key="12">
    <source>
        <dbReference type="Proteomes" id="UP001165427"/>
    </source>
</evidence>
<keyword evidence="7 9" id="KW-0472">Membrane</keyword>
<evidence type="ECO:0000256" key="4">
    <source>
        <dbReference type="ARBA" id="ARBA00022519"/>
    </source>
</evidence>
<dbReference type="AlphaFoldDB" id="A0AA41QZU1"/>
<dbReference type="GO" id="GO:0005886">
    <property type="term" value="C:plasma membrane"/>
    <property type="evidence" value="ECO:0007669"/>
    <property type="project" value="UniProtKB-SubCell"/>
</dbReference>
<evidence type="ECO:0000256" key="2">
    <source>
        <dbReference type="ARBA" id="ARBA00022448"/>
    </source>
</evidence>
<evidence type="ECO:0000256" key="6">
    <source>
        <dbReference type="ARBA" id="ARBA00022989"/>
    </source>
</evidence>
<dbReference type="InterPro" id="IPR007387">
    <property type="entry name" value="TRAP_DctQ"/>
</dbReference>
<evidence type="ECO:0000256" key="8">
    <source>
        <dbReference type="ARBA" id="ARBA00038436"/>
    </source>
</evidence>
<proteinExistence type="inferred from homology"/>
<accession>A0AA41QZU1</accession>
<dbReference type="InterPro" id="IPR055348">
    <property type="entry name" value="DctQ"/>
</dbReference>
<keyword evidence="3" id="KW-1003">Cell membrane</keyword>
<keyword evidence="12" id="KW-1185">Reference proteome</keyword>
<sequence>MNLIWKAFQWITDKAKAAGGLCLVGMTVLTCADIIGRFFKYPIFGSVELVTFMGALAVAFALPFTHQTNGHIGVELVVRRLTLKTRLIIHILTGLAGSTLFAVVAWRMWVYGLNLNQAGEVSMNLQLPEYLIVLAVAACFFVLTIVILRGVIEAFGQLKTK</sequence>
<comment type="similarity">
    <text evidence="8">Belongs to the TRAP transporter small permease family.</text>
</comment>
<keyword evidence="6 9" id="KW-1133">Transmembrane helix</keyword>
<evidence type="ECO:0000256" key="3">
    <source>
        <dbReference type="ARBA" id="ARBA00022475"/>
    </source>
</evidence>
<comment type="caution">
    <text evidence="11">The sequence shown here is derived from an EMBL/GenBank/DDBJ whole genome shotgun (WGS) entry which is preliminary data.</text>
</comment>
<keyword evidence="5 9" id="KW-0812">Transmembrane</keyword>
<feature type="transmembrane region" description="Helical" evidence="9">
    <location>
        <begin position="87"/>
        <end position="110"/>
    </location>
</feature>
<evidence type="ECO:0000256" key="7">
    <source>
        <dbReference type="ARBA" id="ARBA00023136"/>
    </source>
</evidence>
<dbReference type="GO" id="GO:0022857">
    <property type="term" value="F:transmembrane transporter activity"/>
    <property type="evidence" value="ECO:0007669"/>
    <property type="project" value="TreeGrafter"/>
</dbReference>
<feature type="transmembrane region" description="Helical" evidence="9">
    <location>
        <begin position="130"/>
        <end position="152"/>
    </location>
</feature>
<organism evidence="11 12">
    <name type="scientific">Desulfatitalea alkaliphila</name>
    <dbReference type="NCBI Taxonomy" id="2929485"/>
    <lineage>
        <taxon>Bacteria</taxon>
        <taxon>Pseudomonadati</taxon>
        <taxon>Thermodesulfobacteriota</taxon>
        <taxon>Desulfobacteria</taxon>
        <taxon>Desulfobacterales</taxon>
        <taxon>Desulfosarcinaceae</taxon>
        <taxon>Desulfatitalea</taxon>
    </lineage>
</organism>
<feature type="domain" description="Tripartite ATP-independent periplasmic transporters DctQ component" evidence="10">
    <location>
        <begin position="26"/>
        <end position="155"/>
    </location>
</feature>
<feature type="transmembrane region" description="Helical" evidence="9">
    <location>
        <begin position="21"/>
        <end position="39"/>
    </location>
</feature>
<reference evidence="11" key="1">
    <citation type="submission" date="2022-04" db="EMBL/GenBank/DDBJ databases">
        <title>Desulfatitalea alkaliphila sp. nov., a novel anaerobic sulfate-reducing bacterium isolated from terrestrial mud volcano, Taman Peninsula, Russia.</title>
        <authorList>
            <person name="Khomyakova M.A."/>
            <person name="Merkel A.Y."/>
            <person name="Slobodkin A.I."/>
        </authorList>
    </citation>
    <scope>NUCLEOTIDE SEQUENCE</scope>
    <source>
        <strain evidence="11">M08but</strain>
    </source>
</reference>
<dbReference type="Pfam" id="PF04290">
    <property type="entry name" value="DctQ"/>
    <property type="match status" value="1"/>
</dbReference>
<evidence type="ECO:0000259" key="10">
    <source>
        <dbReference type="Pfam" id="PF04290"/>
    </source>
</evidence>
<gene>
    <name evidence="11" type="ORF">MRX98_00155</name>
</gene>